<dbReference type="HOGENOM" id="CLU_2804702_0_0_6"/>
<proteinExistence type="predicted"/>
<feature type="region of interest" description="Disordered" evidence="1">
    <location>
        <begin position="39"/>
        <end position="67"/>
    </location>
</feature>
<feature type="compositionally biased region" description="Polar residues" evidence="1">
    <location>
        <begin position="39"/>
        <end position="49"/>
    </location>
</feature>
<comment type="caution">
    <text evidence="2">The sequence shown here is derived from an EMBL/GenBank/DDBJ whole genome shotgun (WGS) entry which is preliminary data.</text>
</comment>
<name>D4BFG1_9ENTR</name>
<reference evidence="2 3" key="1">
    <citation type="submission" date="2010-02" db="EMBL/GenBank/DDBJ databases">
        <authorList>
            <person name="Weinstock G."/>
            <person name="Sodergren E."/>
            <person name="Clifton S."/>
            <person name="Fulton L."/>
            <person name="Fulton B."/>
            <person name="Courtney L."/>
            <person name="Fronick C."/>
            <person name="Harrison M."/>
            <person name="Strong C."/>
            <person name="Farmer C."/>
            <person name="Delahaunty K."/>
            <person name="Markovic C."/>
            <person name="Hall O."/>
            <person name="Minx P."/>
            <person name="Tomlinson C."/>
            <person name="Mitreva M."/>
            <person name="Nelson J."/>
            <person name="Hou S."/>
            <person name="Wollam A."/>
            <person name="Pepin K.H."/>
            <person name="Johnson M."/>
            <person name="Bhonagiri V."/>
            <person name="Zhang X."/>
            <person name="Suruliraj S."/>
            <person name="Warren W."/>
            <person name="Chinwalla A."/>
            <person name="Mardis E.R."/>
            <person name="Wilson R.K."/>
        </authorList>
    </citation>
    <scope>NUCLEOTIDE SEQUENCE [LARGE SCALE GENOMIC DNA]</scope>
    <source>
        <strain evidence="2 3">ATCC 29220</strain>
    </source>
</reference>
<gene>
    <name evidence="2" type="ORF">CIT292_08977</name>
</gene>
<organism evidence="2 3">
    <name type="scientific">Citrobacter youngae ATCC 29220</name>
    <dbReference type="NCBI Taxonomy" id="500640"/>
    <lineage>
        <taxon>Bacteria</taxon>
        <taxon>Pseudomonadati</taxon>
        <taxon>Pseudomonadota</taxon>
        <taxon>Gammaproteobacteria</taxon>
        <taxon>Enterobacterales</taxon>
        <taxon>Enterobacteriaceae</taxon>
        <taxon>Citrobacter</taxon>
        <taxon>Citrobacter freundii complex</taxon>
    </lineage>
</organism>
<dbReference type="AlphaFoldDB" id="D4BFG1"/>
<evidence type="ECO:0000256" key="1">
    <source>
        <dbReference type="SAM" id="MobiDB-lite"/>
    </source>
</evidence>
<protein>
    <submittedName>
        <fullName evidence="2">Uncharacterized protein</fullName>
    </submittedName>
</protein>
<evidence type="ECO:0000313" key="2">
    <source>
        <dbReference type="EMBL" id="EFE07098.1"/>
    </source>
</evidence>
<accession>D4BFG1</accession>
<dbReference type="EMBL" id="ABWL02000016">
    <property type="protein sequence ID" value="EFE07098.1"/>
    <property type="molecule type" value="Genomic_DNA"/>
</dbReference>
<sequence>MMVFRAISDFFMNKLPDYLNVFASITLQGDAGRRKIIETGSSISNTPRPRQTHKGHHQEYHSCVKTG</sequence>
<feature type="compositionally biased region" description="Basic and acidic residues" evidence="1">
    <location>
        <begin position="57"/>
        <end position="67"/>
    </location>
</feature>
<dbReference type="Proteomes" id="UP000003880">
    <property type="component" value="Unassembled WGS sequence"/>
</dbReference>
<evidence type="ECO:0000313" key="3">
    <source>
        <dbReference type="Proteomes" id="UP000003880"/>
    </source>
</evidence>